<name>A0A6J5YZM5_9ZZZZ</name>
<keyword evidence="1" id="KW-0812">Transmembrane</keyword>
<dbReference type="EMBL" id="CAESAJ010000024">
    <property type="protein sequence ID" value="CAB4333529.1"/>
    <property type="molecule type" value="Genomic_DNA"/>
</dbReference>
<organism evidence="3">
    <name type="scientific">freshwater metagenome</name>
    <dbReference type="NCBI Taxonomy" id="449393"/>
    <lineage>
        <taxon>unclassified sequences</taxon>
        <taxon>metagenomes</taxon>
        <taxon>ecological metagenomes</taxon>
    </lineage>
</organism>
<proteinExistence type="predicted"/>
<evidence type="ECO:0000313" key="3">
    <source>
        <dbReference type="EMBL" id="CAB4333529.1"/>
    </source>
</evidence>
<gene>
    <name evidence="3" type="ORF">UFOPK3770_00388</name>
</gene>
<evidence type="ECO:0000259" key="2">
    <source>
        <dbReference type="Pfam" id="PF13400"/>
    </source>
</evidence>
<dbReference type="InterPro" id="IPR028087">
    <property type="entry name" value="Tad_N"/>
</dbReference>
<evidence type="ECO:0000256" key="1">
    <source>
        <dbReference type="SAM" id="Phobius"/>
    </source>
</evidence>
<feature type="transmembrane region" description="Helical" evidence="1">
    <location>
        <begin position="12"/>
        <end position="34"/>
    </location>
</feature>
<accession>A0A6J5YZM5</accession>
<keyword evidence="1" id="KW-1133">Transmembrane helix</keyword>
<feature type="domain" description="Putative Flp pilus-assembly TadG-like N-terminal" evidence="2">
    <location>
        <begin position="13"/>
        <end position="60"/>
    </location>
</feature>
<reference evidence="3" key="1">
    <citation type="submission" date="2020-05" db="EMBL/GenBank/DDBJ databases">
        <authorList>
            <person name="Chiriac C."/>
            <person name="Salcher M."/>
            <person name="Ghai R."/>
            <person name="Kavagutti S V."/>
        </authorList>
    </citation>
    <scope>NUCLEOTIDE SEQUENCE</scope>
</reference>
<protein>
    <submittedName>
        <fullName evidence="3">Unannotated protein</fullName>
    </submittedName>
</protein>
<dbReference type="AlphaFoldDB" id="A0A6J5YZM5"/>
<dbReference type="Pfam" id="PF13400">
    <property type="entry name" value="Tad"/>
    <property type="match status" value="1"/>
</dbReference>
<sequence>MRTSIARVREDHGSVLVLGIGMAVLLVSVVTIAVNVTTIWISRTTLNAVADGAALAGAQAVSTDDIYRNGIGSRLVLDPGLATKRVHQYLSSSPVRQQMPGLRLVKVEVIRDRVVVHIAAHPNVPFGYFFSSGEVLAQSRAIAVNQVR</sequence>
<keyword evidence="1" id="KW-0472">Membrane</keyword>